<dbReference type="EMBL" id="JAVDSG010000001">
    <property type="protein sequence ID" value="MDR6593618.1"/>
    <property type="molecule type" value="Genomic_DNA"/>
</dbReference>
<proteinExistence type="predicted"/>
<comment type="caution">
    <text evidence="1">The sequence shown here is derived from an EMBL/GenBank/DDBJ whole genome shotgun (WGS) entry which is preliminary data.</text>
</comment>
<gene>
    <name evidence="1" type="ORF">J2S66_002002</name>
</gene>
<evidence type="ECO:0000313" key="1">
    <source>
        <dbReference type="EMBL" id="MDR6593618.1"/>
    </source>
</evidence>
<protein>
    <submittedName>
        <fullName evidence="1">Uncharacterized protein</fullName>
    </submittedName>
</protein>
<organism evidence="1 2">
    <name type="scientific">Saccharothrix longispora</name>
    <dbReference type="NCBI Taxonomy" id="33920"/>
    <lineage>
        <taxon>Bacteria</taxon>
        <taxon>Bacillati</taxon>
        <taxon>Actinomycetota</taxon>
        <taxon>Actinomycetes</taxon>
        <taxon>Pseudonocardiales</taxon>
        <taxon>Pseudonocardiaceae</taxon>
        <taxon>Saccharothrix</taxon>
    </lineage>
</organism>
<reference evidence="1 2" key="1">
    <citation type="submission" date="2023-07" db="EMBL/GenBank/DDBJ databases">
        <title>Sequencing the genomes of 1000 actinobacteria strains.</title>
        <authorList>
            <person name="Klenk H.-P."/>
        </authorList>
    </citation>
    <scope>NUCLEOTIDE SEQUENCE [LARGE SCALE GENOMIC DNA]</scope>
    <source>
        <strain evidence="1 2">DSM 43749</strain>
    </source>
</reference>
<dbReference type="Proteomes" id="UP001268819">
    <property type="component" value="Unassembled WGS sequence"/>
</dbReference>
<evidence type="ECO:0000313" key="2">
    <source>
        <dbReference type="Proteomes" id="UP001268819"/>
    </source>
</evidence>
<name>A0ABU1PSJ1_9PSEU</name>
<accession>A0ABU1PSJ1</accession>
<dbReference type="RefSeq" id="WP_310306479.1">
    <property type="nucleotide sequence ID" value="NZ_BAAAXB010000001.1"/>
</dbReference>
<keyword evidence="2" id="KW-1185">Reference proteome</keyword>
<sequence length="148" mass="15747">MIAMLPSHASAMRRRTGWSTAAVSATAPAISAAWSGTPSSARAVPLDIADPVSVAFAFAQCPQVHDPNACTLTVPRWRARLGRHARCLLAERRLRPEVRVPSASRAAAATVAVIAVRAHDRALRQITVSLVPAGDRWLVDATTPVEGR</sequence>